<proteinExistence type="predicted"/>
<dbReference type="EMBL" id="LAZR01007012">
    <property type="protein sequence ID" value="KKM88058.1"/>
    <property type="molecule type" value="Genomic_DNA"/>
</dbReference>
<comment type="caution">
    <text evidence="1">The sequence shown here is derived from an EMBL/GenBank/DDBJ whole genome shotgun (WGS) entry which is preliminary data.</text>
</comment>
<sequence length="120" mass="13822">MGEGTVTIRLKDPTSVLLSMGLVDIARELKEQERANMGETAELKNRAILSESDEFIAKVHDKFMARQKRDSRLQALREVKEWVEANKYDLDETSIYLYPDICNADDLNVKLDEMIAKMEQ</sequence>
<dbReference type="AlphaFoldDB" id="A0A0F9L2J5"/>
<organism evidence="1">
    <name type="scientific">marine sediment metagenome</name>
    <dbReference type="NCBI Taxonomy" id="412755"/>
    <lineage>
        <taxon>unclassified sequences</taxon>
        <taxon>metagenomes</taxon>
        <taxon>ecological metagenomes</taxon>
    </lineage>
</organism>
<accession>A0A0F9L2J5</accession>
<reference evidence="1" key="1">
    <citation type="journal article" date="2015" name="Nature">
        <title>Complex archaea that bridge the gap between prokaryotes and eukaryotes.</title>
        <authorList>
            <person name="Spang A."/>
            <person name="Saw J.H."/>
            <person name="Jorgensen S.L."/>
            <person name="Zaremba-Niedzwiedzka K."/>
            <person name="Martijn J."/>
            <person name="Lind A.E."/>
            <person name="van Eijk R."/>
            <person name="Schleper C."/>
            <person name="Guy L."/>
            <person name="Ettema T.J."/>
        </authorList>
    </citation>
    <scope>NUCLEOTIDE SEQUENCE</scope>
</reference>
<evidence type="ECO:0000313" key="1">
    <source>
        <dbReference type="EMBL" id="KKM88058.1"/>
    </source>
</evidence>
<protein>
    <submittedName>
        <fullName evidence="1">Uncharacterized protein</fullName>
    </submittedName>
</protein>
<gene>
    <name evidence="1" type="ORF">LCGC14_1262520</name>
</gene>
<name>A0A0F9L2J5_9ZZZZ</name>